<dbReference type="Pfam" id="PF01926">
    <property type="entry name" value="MMR_HSR1"/>
    <property type="match status" value="1"/>
</dbReference>
<protein>
    <submittedName>
        <fullName evidence="3">Obg family GTPase CgtA</fullName>
    </submittedName>
</protein>
<accession>V7PGU7</accession>
<gene>
    <name evidence="3" type="ORF">YYC_03808</name>
</gene>
<dbReference type="GO" id="GO:0003924">
    <property type="term" value="F:GTPase activity"/>
    <property type="evidence" value="ECO:0007669"/>
    <property type="project" value="InterPro"/>
</dbReference>
<feature type="coiled-coil region" evidence="1">
    <location>
        <begin position="61"/>
        <end position="88"/>
    </location>
</feature>
<evidence type="ECO:0000313" key="3">
    <source>
        <dbReference type="EMBL" id="ETB58654.1"/>
    </source>
</evidence>
<proteinExistence type="predicted"/>
<dbReference type="InterPro" id="IPR006169">
    <property type="entry name" value="GTP1_OBG_dom"/>
</dbReference>
<keyword evidence="1" id="KW-0175">Coiled coil</keyword>
<dbReference type="SUPFAM" id="SSF82051">
    <property type="entry name" value="Obg GTP-binding protein N-terminal domain"/>
    <property type="match status" value="1"/>
</dbReference>
<evidence type="ECO:0000313" key="4">
    <source>
        <dbReference type="Proteomes" id="UP000018538"/>
    </source>
</evidence>
<dbReference type="PANTHER" id="PTHR11702">
    <property type="entry name" value="DEVELOPMENTALLY REGULATED GTP-BINDING PROTEIN-RELATED"/>
    <property type="match status" value="1"/>
</dbReference>
<dbReference type="OrthoDB" id="347018at2759"/>
<feature type="domain" description="Obg" evidence="2">
    <location>
        <begin position="280"/>
        <end position="438"/>
    </location>
</feature>
<dbReference type="GO" id="GO:0042254">
    <property type="term" value="P:ribosome biogenesis"/>
    <property type="evidence" value="ECO:0007669"/>
    <property type="project" value="UniProtKB-UniRule"/>
</dbReference>
<organism evidence="3 4">
    <name type="scientific">Plasmodium yoelii 17X</name>
    <dbReference type="NCBI Taxonomy" id="1323249"/>
    <lineage>
        <taxon>Eukaryota</taxon>
        <taxon>Sar</taxon>
        <taxon>Alveolata</taxon>
        <taxon>Apicomplexa</taxon>
        <taxon>Aconoidasida</taxon>
        <taxon>Haemosporida</taxon>
        <taxon>Plasmodiidae</taxon>
        <taxon>Plasmodium</taxon>
        <taxon>Plasmodium (Vinckeia)</taxon>
    </lineage>
</organism>
<dbReference type="InterPro" id="IPR036726">
    <property type="entry name" value="GTP1_OBG_dom_sf"/>
</dbReference>
<sequence length="740" mass="86897">MLFINLSKCAQKRINNFLQFSKGNQINQIIRNKQFSSLNISQKCNFINHILNIKKLSFNTLQNTNEEIRKSKKKKNKITTKVKDVKEEDNDDDDVYANNECNYIEKDNKIYIYVKTKKNQKEQVEINQGNLTQDQNNIPPILSPQNINNETKKESYKIYDNNYDNNYDTNYVNSPILQYHQNFEKNNNTQSSKYVENADTQTSHYNVGNLENYENCFEYKSDLIKTIQPNDKQTDNIYNIKEQSTNSQIKKNIDDEILKSEALMEILTHTDDHVMLRNEKRFCDFLWITAKSGKGGNPNYKKQRSKKLKGEGYGGHGGNVILKSKKSIYDLIKIEQKIKANDGEDFRENSRGKDGKDKIIFVPVGTIVRKRIYCQKKNQNNRKIYKSVFWYQFLNENEELLVARGGKGGISYSLFKKHDFRLPELSEKILLELELRLINDVAFIGIENSGKTSLCSSLSKYYGNINSDIYTTTIPHVSNINYIDGVEITLLDTPYLFYNAHKDKTRGKRILRHLYRSKLIIYVIDVSNDKLKNLDDPNIEDYYLKSLKNEENQNKNDKIDPPCIDDENLKEYYNDTIKQIKMLRNELFLFNPDYLKKKELVVATKCDMLHKNTLLNLDSLYIRLKHIFPDIEVIGTSAKFGLGIKLLSRKIRELIYPQYILQNNKLYSKNIEDYVIPTSDHIKEGRKKLQNYDLPDNIKHIYDHNYLENFDYFLKKNKKNKKNSQPTQLIITQSDPKKNL</sequence>
<dbReference type="InterPro" id="IPR006073">
    <property type="entry name" value="GTP-bd"/>
</dbReference>
<dbReference type="Gene3D" id="3.40.50.300">
    <property type="entry name" value="P-loop containing nucleotide triphosphate hydrolases"/>
    <property type="match status" value="1"/>
</dbReference>
<evidence type="ECO:0000256" key="1">
    <source>
        <dbReference type="SAM" id="Coils"/>
    </source>
</evidence>
<dbReference type="SUPFAM" id="SSF52540">
    <property type="entry name" value="P-loop containing nucleoside triphosphate hydrolases"/>
    <property type="match status" value="1"/>
</dbReference>
<evidence type="ECO:0000259" key="2">
    <source>
        <dbReference type="PROSITE" id="PS51883"/>
    </source>
</evidence>
<dbReference type="Gene3D" id="2.70.210.12">
    <property type="entry name" value="GTP1/OBG domain"/>
    <property type="match status" value="1"/>
</dbReference>
<dbReference type="InterPro" id="IPR027417">
    <property type="entry name" value="P-loop_NTPase"/>
</dbReference>
<dbReference type="AlphaFoldDB" id="V7PGU7"/>
<dbReference type="GO" id="GO:0005525">
    <property type="term" value="F:GTP binding"/>
    <property type="evidence" value="ECO:0007669"/>
    <property type="project" value="InterPro"/>
</dbReference>
<dbReference type="GO" id="GO:0005739">
    <property type="term" value="C:mitochondrion"/>
    <property type="evidence" value="ECO:0007669"/>
    <property type="project" value="TreeGrafter"/>
</dbReference>
<dbReference type="PANTHER" id="PTHR11702:SF44">
    <property type="entry name" value="GTP-BINDING PROTEIN OBGC, CHLOROPLASTIC"/>
    <property type="match status" value="1"/>
</dbReference>
<dbReference type="Pfam" id="PF01018">
    <property type="entry name" value="GTP1_OBG"/>
    <property type="match status" value="1"/>
</dbReference>
<dbReference type="PROSITE" id="PS51883">
    <property type="entry name" value="OBG"/>
    <property type="match status" value="1"/>
</dbReference>
<dbReference type="InterPro" id="IPR045086">
    <property type="entry name" value="OBG_GTPase"/>
</dbReference>
<dbReference type="PRINTS" id="PR00326">
    <property type="entry name" value="GTP1OBG"/>
</dbReference>
<keyword evidence="4" id="KW-1185">Reference proteome</keyword>
<reference evidence="3 4" key="1">
    <citation type="submission" date="2013-11" db="EMBL/GenBank/DDBJ databases">
        <title>The Genome Sequence of Plasmodium yoelii 17X.</title>
        <authorList>
            <consortium name="The Broad Institute Genomics Platform"/>
            <consortium name="The Broad Institute Genome Sequencing Center for Infectious Disease"/>
            <person name="Neafsey D."/>
            <person name="Adams J."/>
            <person name="Walker B."/>
            <person name="Young S.K."/>
            <person name="Zeng Q."/>
            <person name="Gargeya S."/>
            <person name="Fitzgerald M."/>
            <person name="Haas B."/>
            <person name="Abouelleil A."/>
            <person name="Alvarado L."/>
            <person name="Chapman S.B."/>
            <person name="Gainer-Dewar J."/>
            <person name="Goldberg J."/>
            <person name="Griggs A."/>
            <person name="Gujja S."/>
            <person name="Hansen M."/>
            <person name="Howarth C."/>
            <person name="Imamovic A."/>
            <person name="Ireland A."/>
            <person name="Larimer J."/>
            <person name="McCowan C."/>
            <person name="Murphy C."/>
            <person name="Pearson M."/>
            <person name="Poon T.W."/>
            <person name="Priest M."/>
            <person name="Roberts A."/>
            <person name="Saif S."/>
            <person name="Shea T."/>
            <person name="Sykes S."/>
            <person name="Wortman J."/>
            <person name="Nusbaum C."/>
            <person name="Birren B."/>
        </authorList>
    </citation>
    <scope>NUCLEOTIDE SEQUENCE [LARGE SCALE GENOMIC DNA]</scope>
    <source>
        <strain evidence="3 4">17X</strain>
    </source>
</reference>
<dbReference type="Proteomes" id="UP000018538">
    <property type="component" value="Unassembled WGS sequence"/>
</dbReference>
<dbReference type="EMBL" id="KI635773">
    <property type="protein sequence ID" value="ETB58654.1"/>
    <property type="molecule type" value="Genomic_DNA"/>
</dbReference>
<name>V7PGU7_PLAYE</name>